<dbReference type="PANTHER" id="PTHR43861">
    <property type="entry name" value="TRANS-ACONITATE 2-METHYLTRANSFERASE-RELATED"/>
    <property type="match status" value="1"/>
</dbReference>
<gene>
    <name evidence="3" type="ORF">QE109_14120</name>
</gene>
<dbReference type="GO" id="GO:0032259">
    <property type="term" value="P:methylation"/>
    <property type="evidence" value="ECO:0007669"/>
    <property type="project" value="UniProtKB-KW"/>
</dbReference>
<dbReference type="CDD" id="cd02440">
    <property type="entry name" value="AdoMet_MTases"/>
    <property type="match status" value="1"/>
</dbReference>
<dbReference type="InterPro" id="IPR029063">
    <property type="entry name" value="SAM-dependent_MTases_sf"/>
</dbReference>
<keyword evidence="4" id="KW-1185">Reference proteome</keyword>
<dbReference type="SUPFAM" id="SSF53335">
    <property type="entry name" value="S-adenosyl-L-methionine-dependent methyltransferases"/>
    <property type="match status" value="1"/>
</dbReference>
<name>A0ABT6NFT0_9FIRM</name>
<evidence type="ECO:0000313" key="3">
    <source>
        <dbReference type="EMBL" id="MDH8679290.1"/>
    </source>
</evidence>
<evidence type="ECO:0000259" key="2">
    <source>
        <dbReference type="Pfam" id="PF13649"/>
    </source>
</evidence>
<keyword evidence="1 3" id="KW-0808">Transferase</keyword>
<evidence type="ECO:0000256" key="1">
    <source>
        <dbReference type="ARBA" id="ARBA00022679"/>
    </source>
</evidence>
<feature type="domain" description="Methyltransferase" evidence="2">
    <location>
        <begin position="40"/>
        <end position="128"/>
    </location>
</feature>
<reference evidence="3 4" key="1">
    <citation type="submission" date="2023-04" db="EMBL/GenBank/DDBJ databases">
        <title>Fusibacter bizertensis strain WBS, isolated from littoral bottom sediments of the Arctic seas - biochemical and genomic analysis.</title>
        <authorList>
            <person name="Brioukhanov A.L."/>
        </authorList>
    </citation>
    <scope>NUCLEOTIDE SEQUENCE [LARGE SCALE GENOMIC DNA]</scope>
    <source>
        <strain evidence="3 4">WBS</strain>
    </source>
</reference>
<dbReference type="GO" id="GO:0008168">
    <property type="term" value="F:methyltransferase activity"/>
    <property type="evidence" value="ECO:0007669"/>
    <property type="project" value="UniProtKB-KW"/>
</dbReference>
<evidence type="ECO:0000313" key="4">
    <source>
        <dbReference type="Proteomes" id="UP001158045"/>
    </source>
</evidence>
<organism evidence="3 4">
    <name type="scientific">Fusibacter bizertensis</name>
    <dbReference type="NCBI Taxonomy" id="1488331"/>
    <lineage>
        <taxon>Bacteria</taxon>
        <taxon>Bacillati</taxon>
        <taxon>Bacillota</taxon>
        <taxon>Clostridia</taxon>
        <taxon>Eubacteriales</taxon>
        <taxon>Eubacteriales Family XII. Incertae Sedis</taxon>
        <taxon>Fusibacter</taxon>
    </lineage>
</organism>
<dbReference type="Gene3D" id="3.40.50.150">
    <property type="entry name" value="Vaccinia Virus protein VP39"/>
    <property type="match status" value="1"/>
</dbReference>
<dbReference type="Proteomes" id="UP001158045">
    <property type="component" value="Unassembled WGS sequence"/>
</dbReference>
<dbReference type="InterPro" id="IPR041698">
    <property type="entry name" value="Methyltransf_25"/>
</dbReference>
<accession>A0ABT6NFT0</accession>
<sequence length="188" mass="21562">MAYMGDEKFWDSLFEKRGDKQLQPEAALVKHIDLFQKGSVLDLACGDGRNTLYLLENGFDVTGIDFSQSGLDRLRQFGTIYGERLTLQQTDLSEDNCLKTLGKFNNILICHYRVTKQNLRTLSDHLSENGILFITGFGEGHVCDERIKAEDLIHQSDIEVLLETFDMIHEERVKDDRGYFVTEVFGKM</sequence>
<proteinExistence type="predicted"/>
<dbReference type="PANTHER" id="PTHR43861:SF3">
    <property type="entry name" value="PUTATIVE (AFU_ORTHOLOGUE AFUA_2G14390)-RELATED"/>
    <property type="match status" value="1"/>
</dbReference>
<comment type="caution">
    <text evidence="3">The sequence shown here is derived from an EMBL/GenBank/DDBJ whole genome shotgun (WGS) entry which is preliminary data.</text>
</comment>
<dbReference type="RefSeq" id="WP_281095188.1">
    <property type="nucleotide sequence ID" value="NZ_JARYZI010000011.1"/>
</dbReference>
<keyword evidence="3" id="KW-0489">Methyltransferase</keyword>
<protein>
    <submittedName>
        <fullName evidence="3">Class I SAM-dependent methyltransferase</fullName>
        <ecNumber evidence="3">2.1.1.-</ecNumber>
    </submittedName>
</protein>
<dbReference type="Pfam" id="PF13649">
    <property type="entry name" value="Methyltransf_25"/>
    <property type="match status" value="1"/>
</dbReference>
<dbReference type="EC" id="2.1.1.-" evidence="3"/>
<dbReference type="EMBL" id="JARYZI010000011">
    <property type="protein sequence ID" value="MDH8679290.1"/>
    <property type="molecule type" value="Genomic_DNA"/>
</dbReference>